<evidence type="ECO:0000256" key="3">
    <source>
        <dbReference type="SAM" id="SignalP"/>
    </source>
</evidence>
<dbReference type="InterPro" id="IPR040200">
    <property type="entry name" value="Mug57-like"/>
</dbReference>
<dbReference type="AlphaFoldDB" id="A0A9P9A0I4"/>
<dbReference type="EMBL" id="JAGPXC010000002">
    <property type="protein sequence ID" value="KAH6657303.1"/>
    <property type="molecule type" value="Genomic_DNA"/>
</dbReference>
<feature type="chain" id="PRO_5040476620" evidence="3">
    <location>
        <begin position="19"/>
        <end position="218"/>
    </location>
</feature>
<dbReference type="PROSITE" id="PS50213">
    <property type="entry name" value="FAS1"/>
    <property type="match status" value="1"/>
</dbReference>
<accession>A0A9P9A0I4</accession>
<dbReference type="Proteomes" id="UP000758603">
    <property type="component" value="Unassembled WGS sequence"/>
</dbReference>
<proteinExistence type="predicted"/>
<evidence type="ECO:0000256" key="2">
    <source>
        <dbReference type="SAM" id="MobiDB-lite"/>
    </source>
</evidence>
<dbReference type="OrthoDB" id="5551751at2759"/>
<reference evidence="5" key="1">
    <citation type="journal article" date="2021" name="Nat. Commun.">
        <title>Genetic determinants of endophytism in the Arabidopsis root mycobiome.</title>
        <authorList>
            <person name="Mesny F."/>
            <person name="Miyauchi S."/>
            <person name="Thiergart T."/>
            <person name="Pickel B."/>
            <person name="Atanasova L."/>
            <person name="Karlsson M."/>
            <person name="Huettel B."/>
            <person name="Barry K.W."/>
            <person name="Haridas S."/>
            <person name="Chen C."/>
            <person name="Bauer D."/>
            <person name="Andreopoulos W."/>
            <person name="Pangilinan J."/>
            <person name="LaButti K."/>
            <person name="Riley R."/>
            <person name="Lipzen A."/>
            <person name="Clum A."/>
            <person name="Drula E."/>
            <person name="Henrissat B."/>
            <person name="Kohler A."/>
            <person name="Grigoriev I.V."/>
            <person name="Martin F.M."/>
            <person name="Hacquard S."/>
        </authorList>
    </citation>
    <scope>NUCLEOTIDE SEQUENCE</scope>
    <source>
        <strain evidence="5">MPI-SDFR-AT-0073</strain>
    </source>
</reference>
<organism evidence="5 6">
    <name type="scientific">Truncatella angustata</name>
    <dbReference type="NCBI Taxonomy" id="152316"/>
    <lineage>
        <taxon>Eukaryota</taxon>
        <taxon>Fungi</taxon>
        <taxon>Dikarya</taxon>
        <taxon>Ascomycota</taxon>
        <taxon>Pezizomycotina</taxon>
        <taxon>Sordariomycetes</taxon>
        <taxon>Xylariomycetidae</taxon>
        <taxon>Amphisphaeriales</taxon>
        <taxon>Sporocadaceae</taxon>
        <taxon>Truncatella</taxon>
    </lineage>
</organism>
<keyword evidence="1 3" id="KW-0732">Signal</keyword>
<evidence type="ECO:0000313" key="5">
    <source>
        <dbReference type="EMBL" id="KAH6657303.1"/>
    </source>
</evidence>
<name>A0A9P9A0I4_9PEZI</name>
<sequence>MKPLILCTIITLFGAASSQLLIPAFNRRPTPSKDDDQRPLAMDPVGPGGPSLPSFLKPPHSQPSQGGVMLSDVMGKERSINTFAGFIRDILELSQRLEDSSQNSTILAPLNSAVEKLPRKPWEDAKDYDTLGTTAYEGEDGQERAQRNLRRFAEAHIVPASPWQENEKVKTLLGDRDVWWEAKDGKKVIQPDNLEVDSVASKVGNGEVWVIKGVRNYA</sequence>
<keyword evidence="6" id="KW-1185">Reference proteome</keyword>
<dbReference type="Gene3D" id="2.30.180.10">
    <property type="entry name" value="FAS1 domain"/>
    <property type="match status" value="1"/>
</dbReference>
<dbReference type="SUPFAM" id="SSF82153">
    <property type="entry name" value="FAS1 domain"/>
    <property type="match status" value="1"/>
</dbReference>
<dbReference type="PANTHER" id="PTHR28156:SF1">
    <property type="entry name" value="FAS1 DOMAIN-CONTAINING PROTEIN YDR262W"/>
    <property type="match status" value="1"/>
</dbReference>
<dbReference type="RefSeq" id="XP_045961537.1">
    <property type="nucleotide sequence ID" value="XM_046106781.1"/>
</dbReference>
<feature type="region of interest" description="Disordered" evidence="2">
    <location>
        <begin position="26"/>
        <end position="68"/>
    </location>
</feature>
<dbReference type="GeneID" id="70135672"/>
<feature type="signal peptide" evidence="3">
    <location>
        <begin position="1"/>
        <end position="18"/>
    </location>
</feature>
<dbReference type="PANTHER" id="PTHR28156">
    <property type="entry name" value="FAS1 DOMAIN-CONTAINING PROTEIN YDR262W"/>
    <property type="match status" value="1"/>
</dbReference>
<feature type="domain" description="FAS1" evidence="4">
    <location>
        <begin position="67"/>
        <end position="215"/>
    </location>
</feature>
<evidence type="ECO:0000256" key="1">
    <source>
        <dbReference type="ARBA" id="ARBA00022729"/>
    </source>
</evidence>
<dbReference type="InterPro" id="IPR036378">
    <property type="entry name" value="FAS1_dom_sf"/>
</dbReference>
<gene>
    <name evidence="5" type="ORF">BKA67DRAFT_655576</name>
</gene>
<evidence type="ECO:0000259" key="4">
    <source>
        <dbReference type="PROSITE" id="PS50213"/>
    </source>
</evidence>
<evidence type="ECO:0000313" key="6">
    <source>
        <dbReference type="Proteomes" id="UP000758603"/>
    </source>
</evidence>
<dbReference type="InterPro" id="IPR000782">
    <property type="entry name" value="FAS1_domain"/>
</dbReference>
<protein>
    <submittedName>
        <fullName evidence="5">FAS1 domain-containing protein</fullName>
    </submittedName>
</protein>
<comment type="caution">
    <text evidence="5">The sequence shown here is derived from an EMBL/GenBank/DDBJ whole genome shotgun (WGS) entry which is preliminary data.</text>
</comment>